<dbReference type="EMBL" id="JAWDJT010000012">
    <property type="protein sequence ID" value="MDU0372055.1"/>
    <property type="molecule type" value="Genomic_DNA"/>
</dbReference>
<dbReference type="Proteomes" id="UP001250698">
    <property type="component" value="Unassembled WGS sequence"/>
</dbReference>
<comment type="caution">
    <text evidence="2">The sequence shown here is derived from an EMBL/GenBank/DDBJ whole genome shotgun (WGS) entry which is preliminary data.</text>
</comment>
<reference evidence="2 3" key="1">
    <citation type="submission" date="2023-10" db="EMBL/GenBank/DDBJ databases">
        <title>Hymenobacter endophyticus sp. nov., an isolate from the leaf tissues of wheat.</title>
        <authorList>
            <person name="Dai Y."/>
        </authorList>
    </citation>
    <scope>NUCLEOTIDE SEQUENCE [LARGE SCALE GENOMIC DNA]</scope>
    <source>
        <strain evidence="2 3">ZK17L-C2</strain>
    </source>
</reference>
<evidence type="ECO:0000313" key="3">
    <source>
        <dbReference type="Proteomes" id="UP001250698"/>
    </source>
</evidence>
<organism evidence="2 3">
    <name type="scientific">Hymenobacter endophyticus</name>
    <dbReference type="NCBI Taxonomy" id="3076335"/>
    <lineage>
        <taxon>Bacteria</taxon>
        <taxon>Pseudomonadati</taxon>
        <taxon>Bacteroidota</taxon>
        <taxon>Cytophagia</taxon>
        <taxon>Cytophagales</taxon>
        <taxon>Hymenobacteraceae</taxon>
        <taxon>Hymenobacter</taxon>
    </lineage>
</organism>
<feature type="region of interest" description="Disordered" evidence="1">
    <location>
        <begin position="189"/>
        <end position="208"/>
    </location>
</feature>
<sequence>MNYRDRTIRKSDFWTKLLRQANDLLARSLGFTMTYKRPDFTGRVPKVKDIVISPAGCYTCRGSIVDLKIDSARVRPSLTYAMTCERKIFTTPQKLLGTNNTYVRASEALIKIETDMGVYSVRIPPIYSNPELNANVGEIIASMLSPEQFTQAYGLGWVLADGRAVPENSRYKSFVGPSVPDLRGVFLRGRNYNRDPNTGNPDNDKEPGAYQADELKSHDHGYALYNDKIPRTGGSVYDIWRNDKPARTTATGGLETRPRNVTVNYYIKID</sequence>
<dbReference type="SUPFAM" id="SSF88874">
    <property type="entry name" value="Receptor-binding domain of short tail fibre protein gp12"/>
    <property type="match status" value="1"/>
</dbReference>
<gene>
    <name evidence="2" type="ORF">ROI90_16740</name>
</gene>
<name>A0ABU3TL12_9BACT</name>
<proteinExistence type="predicted"/>
<accession>A0ABU3TL12</accession>
<keyword evidence="3" id="KW-1185">Reference proteome</keyword>
<evidence type="ECO:0008006" key="4">
    <source>
        <dbReference type="Google" id="ProtNLM"/>
    </source>
</evidence>
<evidence type="ECO:0000256" key="1">
    <source>
        <dbReference type="SAM" id="MobiDB-lite"/>
    </source>
</evidence>
<evidence type="ECO:0000313" key="2">
    <source>
        <dbReference type="EMBL" id="MDU0372055.1"/>
    </source>
</evidence>
<protein>
    <recommendedName>
        <fullName evidence="4">Tail fiber protein</fullName>
    </recommendedName>
</protein>
<dbReference type="RefSeq" id="WP_315999512.1">
    <property type="nucleotide sequence ID" value="NZ_JAWDJT010000012.1"/>
</dbReference>